<proteinExistence type="predicted"/>
<dbReference type="AlphaFoldDB" id="A0A9N7YCE1"/>
<protein>
    <submittedName>
        <fullName evidence="2">Uncharacterized protein</fullName>
    </submittedName>
</protein>
<keyword evidence="3" id="KW-1185">Reference proteome</keyword>
<sequence>MVRPLLPRPRPAQAPKCLKNTRLSAGASVKTLLSTHLTKPDSRKEKQSEKPYSLSSNSLKTHKEKDYRNGRGAKELRFMPPHSFLFCLACNEAVLSKRLKQGEERTGGIDCQILESDLYDSMCESKIVL</sequence>
<comment type="caution">
    <text evidence="2">The sequence shown here is derived from an EMBL/GenBank/DDBJ whole genome shotgun (WGS) entry which is preliminary data.</text>
</comment>
<dbReference type="Proteomes" id="UP001153269">
    <property type="component" value="Unassembled WGS sequence"/>
</dbReference>
<name>A0A9N7YCE1_PLEPL</name>
<organism evidence="2 3">
    <name type="scientific">Pleuronectes platessa</name>
    <name type="common">European plaice</name>
    <dbReference type="NCBI Taxonomy" id="8262"/>
    <lineage>
        <taxon>Eukaryota</taxon>
        <taxon>Metazoa</taxon>
        <taxon>Chordata</taxon>
        <taxon>Craniata</taxon>
        <taxon>Vertebrata</taxon>
        <taxon>Euteleostomi</taxon>
        <taxon>Actinopterygii</taxon>
        <taxon>Neopterygii</taxon>
        <taxon>Teleostei</taxon>
        <taxon>Neoteleostei</taxon>
        <taxon>Acanthomorphata</taxon>
        <taxon>Carangaria</taxon>
        <taxon>Pleuronectiformes</taxon>
        <taxon>Pleuronectoidei</taxon>
        <taxon>Pleuronectidae</taxon>
        <taxon>Pleuronectes</taxon>
    </lineage>
</organism>
<evidence type="ECO:0000313" key="2">
    <source>
        <dbReference type="EMBL" id="CAB1426330.1"/>
    </source>
</evidence>
<gene>
    <name evidence="2" type="ORF">PLEPLA_LOCUS14266</name>
</gene>
<feature type="compositionally biased region" description="Pro residues" evidence="1">
    <location>
        <begin position="1"/>
        <end position="12"/>
    </location>
</feature>
<feature type="compositionally biased region" description="Basic and acidic residues" evidence="1">
    <location>
        <begin position="38"/>
        <end position="49"/>
    </location>
</feature>
<dbReference type="EMBL" id="CADEAL010000879">
    <property type="protein sequence ID" value="CAB1426330.1"/>
    <property type="molecule type" value="Genomic_DNA"/>
</dbReference>
<evidence type="ECO:0000256" key="1">
    <source>
        <dbReference type="SAM" id="MobiDB-lite"/>
    </source>
</evidence>
<evidence type="ECO:0000313" key="3">
    <source>
        <dbReference type="Proteomes" id="UP001153269"/>
    </source>
</evidence>
<feature type="region of interest" description="Disordered" evidence="1">
    <location>
        <begin position="1"/>
        <end position="67"/>
    </location>
</feature>
<reference evidence="2" key="1">
    <citation type="submission" date="2020-03" db="EMBL/GenBank/DDBJ databases">
        <authorList>
            <person name="Weist P."/>
        </authorList>
    </citation>
    <scope>NUCLEOTIDE SEQUENCE</scope>
</reference>
<accession>A0A9N7YCE1</accession>